<evidence type="ECO:0000256" key="1">
    <source>
        <dbReference type="SAM" id="Phobius"/>
    </source>
</evidence>
<sequence>MFLKFFKKILIFLIPVILLGIGYFVFDPFHILHAYEAYPDNYAKSLNRDRISTQVFLNNNTKQDYRSFIFGSSRSSVFYTKDWAEHINDKTPYHFDASCETVYGIATKLEFIEKQGNKLDNVLLVWDRSIFEYEQDTLGCVFIQDYRVSQLPWLKYQTIFLNSYFSQGFFAAFYDYMIFKKFRNYMKTFLEFRKINYTPVVNDFIFTSYIDEIKADSVKYYNQPNFFYERSPEKQLVGKVIQPYQVQYIERIQQVLDRNKTNYKIVLGPTYDQKYFNAEDMKVLEKFFGKEHIYDFSGQNEYTNDKTNYYEIYHYKPNVARDIMNKIYQK</sequence>
<accession>A0ABW5J4E5</accession>
<name>A0ABW5J4E5_9BACT</name>
<comment type="caution">
    <text evidence="2">The sequence shown here is derived from an EMBL/GenBank/DDBJ whole genome shotgun (WGS) entry which is preliminary data.</text>
</comment>
<proteinExistence type="predicted"/>
<organism evidence="2 3">
    <name type="scientific">Emticicia soli</name>
    <dbReference type="NCBI Taxonomy" id="2027878"/>
    <lineage>
        <taxon>Bacteria</taxon>
        <taxon>Pseudomonadati</taxon>
        <taxon>Bacteroidota</taxon>
        <taxon>Cytophagia</taxon>
        <taxon>Cytophagales</taxon>
        <taxon>Leadbetterellaceae</taxon>
        <taxon>Emticicia</taxon>
    </lineage>
</organism>
<evidence type="ECO:0000313" key="3">
    <source>
        <dbReference type="Proteomes" id="UP001597510"/>
    </source>
</evidence>
<dbReference type="EMBL" id="JBHULC010000005">
    <property type="protein sequence ID" value="MFD2520434.1"/>
    <property type="molecule type" value="Genomic_DNA"/>
</dbReference>
<dbReference type="RefSeq" id="WP_340239082.1">
    <property type="nucleotide sequence ID" value="NZ_JBBEWC010000011.1"/>
</dbReference>
<keyword evidence="3" id="KW-1185">Reference proteome</keyword>
<feature type="transmembrane region" description="Helical" evidence="1">
    <location>
        <begin position="9"/>
        <end position="26"/>
    </location>
</feature>
<feature type="transmembrane region" description="Helical" evidence="1">
    <location>
        <begin position="159"/>
        <end position="179"/>
    </location>
</feature>
<gene>
    <name evidence="2" type="ORF">ACFSR2_06045</name>
</gene>
<keyword evidence="1" id="KW-0472">Membrane</keyword>
<evidence type="ECO:0000313" key="2">
    <source>
        <dbReference type="EMBL" id="MFD2520434.1"/>
    </source>
</evidence>
<protein>
    <submittedName>
        <fullName evidence="2">Uncharacterized protein</fullName>
    </submittedName>
</protein>
<reference evidence="3" key="1">
    <citation type="journal article" date="2019" name="Int. J. Syst. Evol. Microbiol.">
        <title>The Global Catalogue of Microorganisms (GCM) 10K type strain sequencing project: providing services to taxonomists for standard genome sequencing and annotation.</title>
        <authorList>
            <consortium name="The Broad Institute Genomics Platform"/>
            <consortium name="The Broad Institute Genome Sequencing Center for Infectious Disease"/>
            <person name="Wu L."/>
            <person name="Ma J."/>
        </authorList>
    </citation>
    <scope>NUCLEOTIDE SEQUENCE [LARGE SCALE GENOMIC DNA]</scope>
    <source>
        <strain evidence="3">KCTC 52344</strain>
    </source>
</reference>
<keyword evidence="1" id="KW-0812">Transmembrane</keyword>
<keyword evidence="1" id="KW-1133">Transmembrane helix</keyword>
<dbReference type="Proteomes" id="UP001597510">
    <property type="component" value="Unassembled WGS sequence"/>
</dbReference>